<sequence>MKETVDPDALRRAVNTAIKRYPYFAVEVVLGDDGGYDLIPNGRDVVVLPTSSKLPQLGSEAANRHLLFVDTEERDIFFNISHSLCGGRGIMPWIMTTIYQYVVEKHHVTPDAPGIRKPNSSLLPGEGEAPTIDMLLDEEPIYQYKSKNPVTMIFDYLNGMFNPFMRKPIYYQFTFNQKDVMLFAKENDASVASFFIVAVAKALDKLLPEKHKVIGAEIAHNPSKDIGMPNTHCDILSHVHIDYERELLKKDMEMLGTITRSQIILQIDPSVSNYQLRQRFSFYDDLDRVTGLKNKREYYAKNDPRAGKKAQHGTFIVNYSGMMDWGEVADYVESYILIVEGHILLEVTSMADKIFVSFMQLIKKTKYVKAFGEVMDELGIPYKIEGPYPKNMVKHKLPKQS</sequence>
<name>A0A934WSB9_9FIRM</name>
<evidence type="ECO:0000313" key="2">
    <source>
        <dbReference type="Proteomes" id="UP000633365"/>
    </source>
</evidence>
<dbReference type="RefSeq" id="WP_201427827.1">
    <property type="nucleotide sequence ID" value="NZ_JAEQMG010000105.1"/>
</dbReference>
<dbReference type="AlphaFoldDB" id="A0A934WSB9"/>
<proteinExistence type="predicted"/>
<evidence type="ECO:0000313" key="1">
    <source>
        <dbReference type="EMBL" id="MBK6089032.1"/>
    </source>
</evidence>
<keyword evidence="2" id="KW-1185">Reference proteome</keyword>
<comment type="caution">
    <text evidence="1">The sequence shown here is derived from an EMBL/GenBank/DDBJ whole genome shotgun (WGS) entry which is preliminary data.</text>
</comment>
<protein>
    <submittedName>
        <fullName evidence="1">Uncharacterized protein</fullName>
    </submittedName>
</protein>
<organism evidence="1 2">
    <name type="scientific">Ruminococcus difficilis</name>
    <dbReference type="NCBI Taxonomy" id="2763069"/>
    <lineage>
        <taxon>Bacteria</taxon>
        <taxon>Bacillati</taxon>
        <taxon>Bacillota</taxon>
        <taxon>Clostridia</taxon>
        <taxon>Eubacteriales</taxon>
        <taxon>Oscillospiraceae</taxon>
        <taxon>Ruminococcus</taxon>
    </lineage>
</organism>
<dbReference type="EMBL" id="JAEQMG010000105">
    <property type="protein sequence ID" value="MBK6089032.1"/>
    <property type="molecule type" value="Genomic_DNA"/>
</dbReference>
<accession>A0A934WSB9</accession>
<dbReference type="Proteomes" id="UP000633365">
    <property type="component" value="Unassembled WGS sequence"/>
</dbReference>
<reference evidence="1" key="1">
    <citation type="submission" date="2021-01" db="EMBL/GenBank/DDBJ databases">
        <title>Genome public.</title>
        <authorList>
            <person name="Liu C."/>
            <person name="Sun Q."/>
        </authorList>
    </citation>
    <scope>NUCLEOTIDE SEQUENCE</scope>
    <source>
        <strain evidence="1">M6</strain>
    </source>
</reference>
<gene>
    <name evidence="1" type="ORF">JKK62_10330</name>
</gene>